<evidence type="ECO:0008006" key="4">
    <source>
        <dbReference type="Google" id="ProtNLM"/>
    </source>
</evidence>
<name>F6ER49_HOYSD</name>
<keyword evidence="1" id="KW-0732">Signal</keyword>
<dbReference type="HOGENOM" id="CLU_1642374_0_0_11"/>
<dbReference type="KEGG" id="asd:AS9A_2289"/>
<dbReference type="OrthoDB" id="4480730at2"/>
<accession>F6ER49</accession>
<keyword evidence="3" id="KW-1185">Reference proteome</keyword>
<dbReference type="Proteomes" id="UP000009235">
    <property type="component" value="Chromosome"/>
</dbReference>
<gene>
    <name evidence="2" type="ordered locus">AS9A_2289</name>
</gene>
<reference evidence="2 3" key="1">
    <citation type="journal article" date="2011" name="J. Bacteriol.">
        <title>Complete genome sequence of Amycolicicoccus subflavus DQS3-9A1T, an actinomycete isolated from crude oil-polluted soil.</title>
        <authorList>
            <person name="Cai M."/>
            <person name="Chen W.M."/>
            <person name="Nie Y."/>
            <person name="Chi C.Q."/>
            <person name="Wang Y.N."/>
            <person name="Tang Y.Q."/>
            <person name="Li G.Y."/>
            <person name="Wu X.L."/>
        </authorList>
    </citation>
    <scope>NUCLEOTIDE SEQUENCE [LARGE SCALE GENOMIC DNA]</scope>
    <source>
        <strain evidence="3">DSM 45089 / DQS3-9A1</strain>
    </source>
</reference>
<protein>
    <recommendedName>
        <fullName evidence="4">Secreted protein</fullName>
    </recommendedName>
</protein>
<organism evidence="2 3">
    <name type="scientific">Hoyosella subflava (strain DSM 45089 / JCM 17490 / NBRC 109087 / DQS3-9A1)</name>
    <name type="common">Amycolicicoccus subflavus</name>
    <dbReference type="NCBI Taxonomy" id="443218"/>
    <lineage>
        <taxon>Bacteria</taxon>
        <taxon>Bacillati</taxon>
        <taxon>Actinomycetota</taxon>
        <taxon>Actinomycetes</taxon>
        <taxon>Mycobacteriales</taxon>
        <taxon>Hoyosellaceae</taxon>
        <taxon>Hoyosella</taxon>
    </lineage>
</organism>
<feature type="signal peptide" evidence="1">
    <location>
        <begin position="1"/>
        <end position="27"/>
    </location>
</feature>
<evidence type="ECO:0000256" key="1">
    <source>
        <dbReference type="SAM" id="SignalP"/>
    </source>
</evidence>
<dbReference type="RefSeq" id="WP_013807085.1">
    <property type="nucleotide sequence ID" value="NC_015564.1"/>
</dbReference>
<sequence>MRPIARTVFVAAAAFPLALASPGFAAAAEPTDVSYAYAVSGSNVTNTITNNSGSVLQCATSLAPAPEGVLPPVEEVLRDGQTLYAAGEVQPGGATQTVSDVPDGTYVVLATCSSDDTDPAMWVSDYPGIEETLQLFPATAFTVEEASRVVTIPGGAPTPPEPAVPDLVALLFSGSAE</sequence>
<evidence type="ECO:0000313" key="3">
    <source>
        <dbReference type="Proteomes" id="UP000009235"/>
    </source>
</evidence>
<dbReference type="AlphaFoldDB" id="F6ER49"/>
<feature type="chain" id="PRO_5003333732" description="Secreted protein" evidence="1">
    <location>
        <begin position="28"/>
        <end position="177"/>
    </location>
</feature>
<evidence type="ECO:0000313" key="2">
    <source>
        <dbReference type="EMBL" id="AEF40736.1"/>
    </source>
</evidence>
<dbReference type="EMBL" id="CP002786">
    <property type="protein sequence ID" value="AEF40736.1"/>
    <property type="molecule type" value="Genomic_DNA"/>
</dbReference>
<proteinExistence type="predicted"/>